<dbReference type="UniPathway" id="UPA00193"/>
<dbReference type="InterPro" id="IPR029041">
    <property type="entry name" value="FAD-linked_oxidoreductase-like"/>
</dbReference>
<dbReference type="GO" id="GO:0009086">
    <property type="term" value="P:methionine biosynthetic process"/>
    <property type="evidence" value="ECO:0007669"/>
    <property type="project" value="UniProtKB-KW"/>
</dbReference>
<dbReference type="PANTHER" id="PTHR45754:SF3">
    <property type="entry name" value="METHYLENETETRAHYDROFOLATE REDUCTASE (NADPH)"/>
    <property type="match status" value="1"/>
</dbReference>
<keyword evidence="7 12" id="KW-0560">Oxidoreductase</keyword>
<dbReference type="InterPro" id="IPR003171">
    <property type="entry name" value="Mehydrof_redctse-like"/>
</dbReference>
<dbReference type="InterPro" id="IPR004620">
    <property type="entry name" value="MTHF_reductase_bac"/>
</dbReference>
<gene>
    <name evidence="13" type="ORF">SAMN06273572_102630</name>
</gene>
<dbReference type="GO" id="GO:0106312">
    <property type="term" value="F:methylenetetrahydrofolate reductase (NADH) activity"/>
    <property type="evidence" value="ECO:0007669"/>
    <property type="project" value="UniProtKB-EC"/>
</dbReference>
<evidence type="ECO:0000256" key="5">
    <source>
        <dbReference type="ARBA" id="ARBA00022630"/>
    </source>
</evidence>
<dbReference type="GO" id="GO:0035999">
    <property type="term" value="P:tetrahydrofolate interconversion"/>
    <property type="evidence" value="ECO:0007669"/>
    <property type="project" value="UniProtKB-UniPathway"/>
</dbReference>
<evidence type="ECO:0000256" key="6">
    <source>
        <dbReference type="ARBA" id="ARBA00022827"/>
    </source>
</evidence>
<protein>
    <recommendedName>
        <fullName evidence="12">Methylenetetrahydrofolate reductase</fullName>
        <ecNumber evidence="12">1.5.1.54</ecNumber>
    </recommendedName>
</protein>
<evidence type="ECO:0000313" key="13">
    <source>
        <dbReference type="EMBL" id="SOH93951.1"/>
    </source>
</evidence>
<evidence type="ECO:0000256" key="10">
    <source>
        <dbReference type="ARBA" id="ARBA00034478"/>
    </source>
</evidence>
<keyword evidence="6 12" id="KW-0274">FAD</keyword>
<name>A0A2C9CQX1_9RHOB</name>
<evidence type="ECO:0000256" key="9">
    <source>
        <dbReference type="ARBA" id="ARBA00023167"/>
    </source>
</evidence>
<evidence type="ECO:0000256" key="4">
    <source>
        <dbReference type="ARBA" id="ARBA00022605"/>
    </source>
</evidence>
<sequence length="290" mass="31128">MRPTLSFEFFPPMSPAANLRLWTSVERLAPLAPNFVSVTYGAGGTTRARTLAAISTIRERARLNVAGHLTCVGATRDETLEVARGFAKQGVRRIVALRGDAPKGADKFEPHPDGFVSAAELVGALREEGFRDISVAAYPEKHPEATTLETDIDNLKRKLDAGATDAITQFCFDTDTFFRFRDAAAKAGITAPIVPGILPVENFAKMKNFAGRCAAAVPAWMDQAFGNVETDAEAHLLSVSIAAEQCSEMMAQGVDHLHFYTLNNPDLTFDICTAIGIEPIAMQGVVGGTA</sequence>
<dbReference type="Pfam" id="PF02219">
    <property type="entry name" value="MTHFR"/>
    <property type="match status" value="1"/>
</dbReference>
<evidence type="ECO:0000256" key="7">
    <source>
        <dbReference type="ARBA" id="ARBA00023002"/>
    </source>
</evidence>
<dbReference type="PANTHER" id="PTHR45754">
    <property type="entry name" value="METHYLENETETRAHYDROFOLATE REDUCTASE"/>
    <property type="match status" value="1"/>
</dbReference>
<organism evidence="13 14">
    <name type="scientific">Pontivivens marinum</name>
    <dbReference type="NCBI Taxonomy" id="1690039"/>
    <lineage>
        <taxon>Bacteria</taxon>
        <taxon>Pseudomonadati</taxon>
        <taxon>Pseudomonadota</taxon>
        <taxon>Alphaproteobacteria</taxon>
        <taxon>Rhodobacterales</taxon>
        <taxon>Paracoccaceae</taxon>
        <taxon>Pontivivens</taxon>
    </lineage>
</organism>
<reference evidence="14" key="1">
    <citation type="submission" date="2017-09" db="EMBL/GenBank/DDBJ databases">
        <authorList>
            <person name="Varghese N."/>
            <person name="Submissions S."/>
        </authorList>
    </citation>
    <scope>NUCLEOTIDE SEQUENCE [LARGE SCALE GENOMIC DNA]</scope>
    <source>
        <strain evidence="14">C7</strain>
    </source>
</reference>
<evidence type="ECO:0000256" key="3">
    <source>
        <dbReference type="ARBA" id="ARBA00006743"/>
    </source>
</evidence>
<comment type="pathway">
    <text evidence="10">Amino-acid biosynthesis; L-methionine biosynthesis via de novo pathway.</text>
</comment>
<dbReference type="Proteomes" id="UP000220034">
    <property type="component" value="Unassembled WGS sequence"/>
</dbReference>
<accession>A0A2C9CQX1</accession>
<evidence type="ECO:0000313" key="14">
    <source>
        <dbReference type="Proteomes" id="UP000220034"/>
    </source>
</evidence>
<dbReference type="AlphaFoldDB" id="A0A2C9CQX1"/>
<keyword evidence="14" id="KW-1185">Reference proteome</keyword>
<comment type="pathway">
    <text evidence="2 12">One-carbon metabolism; tetrahydrofolate interconversion.</text>
</comment>
<keyword evidence="9" id="KW-0486">Methionine biosynthesis</keyword>
<evidence type="ECO:0000256" key="12">
    <source>
        <dbReference type="RuleBase" id="RU003862"/>
    </source>
</evidence>
<dbReference type="CDD" id="cd00537">
    <property type="entry name" value="MTHFR"/>
    <property type="match status" value="1"/>
</dbReference>
<keyword evidence="4" id="KW-0028">Amino-acid biosynthesis</keyword>
<keyword evidence="8" id="KW-0520">NAD</keyword>
<dbReference type="SUPFAM" id="SSF51730">
    <property type="entry name" value="FAD-linked oxidoreductase"/>
    <property type="match status" value="1"/>
</dbReference>
<comment type="catalytic activity">
    <reaction evidence="11">
        <text>(6S)-5-methyl-5,6,7,8-tetrahydrofolate + NAD(+) = (6R)-5,10-methylene-5,6,7,8-tetrahydrofolate + NADH + H(+)</text>
        <dbReference type="Rhea" id="RHEA:19821"/>
        <dbReference type="ChEBI" id="CHEBI:15378"/>
        <dbReference type="ChEBI" id="CHEBI:15636"/>
        <dbReference type="ChEBI" id="CHEBI:18608"/>
        <dbReference type="ChEBI" id="CHEBI:57540"/>
        <dbReference type="ChEBI" id="CHEBI:57945"/>
        <dbReference type="EC" id="1.5.1.54"/>
    </reaction>
    <physiologicalReaction direction="right-to-left" evidence="11">
        <dbReference type="Rhea" id="RHEA:19823"/>
    </physiologicalReaction>
</comment>
<dbReference type="GO" id="GO:0005829">
    <property type="term" value="C:cytosol"/>
    <property type="evidence" value="ECO:0007669"/>
    <property type="project" value="InterPro"/>
</dbReference>
<dbReference type="EMBL" id="OCTN01000002">
    <property type="protein sequence ID" value="SOH93951.1"/>
    <property type="molecule type" value="Genomic_DNA"/>
</dbReference>
<dbReference type="Gene3D" id="3.20.20.220">
    <property type="match status" value="1"/>
</dbReference>
<dbReference type="RefSeq" id="WP_097929491.1">
    <property type="nucleotide sequence ID" value="NZ_OCTN01000002.1"/>
</dbReference>
<dbReference type="OrthoDB" id="9812555at2"/>
<dbReference type="EC" id="1.5.1.54" evidence="12"/>
<evidence type="ECO:0000256" key="8">
    <source>
        <dbReference type="ARBA" id="ARBA00023027"/>
    </source>
</evidence>
<evidence type="ECO:0000256" key="2">
    <source>
        <dbReference type="ARBA" id="ARBA00004777"/>
    </source>
</evidence>
<keyword evidence="5 12" id="KW-0285">Flavoprotein</keyword>
<dbReference type="NCBIfam" id="TIGR00676">
    <property type="entry name" value="fadh2"/>
    <property type="match status" value="1"/>
</dbReference>
<comment type="cofactor">
    <cofactor evidence="1 12">
        <name>FAD</name>
        <dbReference type="ChEBI" id="CHEBI:57692"/>
    </cofactor>
</comment>
<evidence type="ECO:0000256" key="1">
    <source>
        <dbReference type="ARBA" id="ARBA00001974"/>
    </source>
</evidence>
<proteinExistence type="inferred from homology"/>
<dbReference type="GO" id="GO:0071949">
    <property type="term" value="F:FAD binding"/>
    <property type="evidence" value="ECO:0007669"/>
    <property type="project" value="TreeGrafter"/>
</dbReference>
<comment type="similarity">
    <text evidence="3 12">Belongs to the methylenetetrahydrofolate reductase family.</text>
</comment>
<evidence type="ECO:0000256" key="11">
    <source>
        <dbReference type="ARBA" id="ARBA00048628"/>
    </source>
</evidence>